<dbReference type="SUPFAM" id="SSF52833">
    <property type="entry name" value="Thioredoxin-like"/>
    <property type="match status" value="1"/>
</dbReference>
<comment type="catalytic activity">
    <reaction evidence="4">
        <text>[glutaredoxin]-dithiol + arsenate + glutathione + H(+) = glutathionyl-S-S-[glutaredoxin] + arsenite + H2O</text>
        <dbReference type="Rhea" id="RHEA:22016"/>
        <dbReference type="Rhea" id="RHEA-COMP:10729"/>
        <dbReference type="Rhea" id="RHEA-COMP:17668"/>
        <dbReference type="ChEBI" id="CHEBI:15377"/>
        <dbReference type="ChEBI" id="CHEBI:15378"/>
        <dbReference type="ChEBI" id="CHEBI:29242"/>
        <dbReference type="ChEBI" id="CHEBI:29950"/>
        <dbReference type="ChEBI" id="CHEBI:48597"/>
        <dbReference type="ChEBI" id="CHEBI:57925"/>
        <dbReference type="ChEBI" id="CHEBI:146199"/>
        <dbReference type="EC" id="1.20.4.1"/>
    </reaction>
</comment>
<protein>
    <recommendedName>
        <fullName evidence="4">Arsenate reductase</fullName>
        <ecNumber evidence="4">1.20.4.1</ecNumber>
    </recommendedName>
</protein>
<keyword evidence="6" id="KW-1185">Reference proteome</keyword>
<dbReference type="InterPro" id="IPR006659">
    <property type="entry name" value="Arsenate_reductase"/>
</dbReference>
<evidence type="ECO:0000256" key="2">
    <source>
        <dbReference type="ARBA" id="ARBA00023002"/>
    </source>
</evidence>
<dbReference type="Pfam" id="PF03960">
    <property type="entry name" value="ArsC"/>
    <property type="match status" value="1"/>
</dbReference>
<dbReference type="Gene3D" id="3.40.30.10">
    <property type="entry name" value="Glutaredoxin"/>
    <property type="match status" value="1"/>
</dbReference>
<dbReference type="PANTHER" id="PTHR30041:SF4">
    <property type="entry name" value="ARSENATE REDUCTASE"/>
    <property type="match status" value="1"/>
</dbReference>
<dbReference type="NCBIfam" id="TIGR00014">
    <property type="entry name" value="arsC"/>
    <property type="match status" value="1"/>
</dbReference>
<evidence type="ECO:0000313" key="6">
    <source>
        <dbReference type="Proteomes" id="UP001595478"/>
    </source>
</evidence>
<keyword evidence="2 4" id="KW-0560">Oxidoreductase</keyword>
<evidence type="ECO:0000256" key="4">
    <source>
        <dbReference type="RuleBase" id="RU362029"/>
    </source>
</evidence>
<dbReference type="PROSITE" id="PS51353">
    <property type="entry name" value="ARSC"/>
    <property type="match status" value="1"/>
</dbReference>
<accession>A0ABV7FTJ5</accession>
<name>A0ABV7FTJ5_9ALTE</name>
<reference evidence="6" key="1">
    <citation type="journal article" date="2019" name="Int. J. Syst. Evol. Microbiol.">
        <title>The Global Catalogue of Microorganisms (GCM) 10K type strain sequencing project: providing services to taxonomists for standard genome sequencing and annotation.</title>
        <authorList>
            <consortium name="The Broad Institute Genomics Platform"/>
            <consortium name="The Broad Institute Genome Sequencing Center for Infectious Disease"/>
            <person name="Wu L."/>
            <person name="Ma J."/>
        </authorList>
    </citation>
    <scope>NUCLEOTIDE SEQUENCE [LARGE SCALE GENOMIC DNA]</scope>
    <source>
        <strain evidence="6">KCTC 52473</strain>
    </source>
</reference>
<dbReference type="RefSeq" id="WP_376919913.1">
    <property type="nucleotide sequence ID" value="NZ_JBHRSW010000014.1"/>
</dbReference>
<organism evidence="5 6">
    <name type="scientific">Agaribacter flavus</name>
    <dbReference type="NCBI Taxonomy" id="1902781"/>
    <lineage>
        <taxon>Bacteria</taxon>
        <taxon>Pseudomonadati</taxon>
        <taxon>Pseudomonadota</taxon>
        <taxon>Gammaproteobacteria</taxon>
        <taxon>Alteromonadales</taxon>
        <taxon>Alteromonadaceae</taxon>
        <taxon>Agaribacter</taxon>
    </lineage>
</organism>
<dbReference type="Proteomes" id="UP001595478">
    <property type="component" value="Unassembled WGS sequence"/>
</dbReference>
<dbReference type="EMBL" id="JBHRSW010000014">
    <property type="protein sequence ID" value="MFC3121781.1"/>
    <property type="molecule type" value="Genomic_DNA"/>
</dbReference>
<dbReference type="InterPro" id="IPR006660">
    <property type="entry name" value="Arsenate_reductase-like"/>
</dbReference>
<dbReference type="PANTHER" id="PTHR30041">
    <property type="entry name" value="ARSENATE REDUCTASE"/>
    <property type="match status" value="1"/>
</dbReference>
<proteinExistence type="inferred from homology"/>
<evidence type="ECO:0000256" key="3">
    <source>
        <dbReference type="PROSITE-ProRule" id="PRU01282"/>
    </source>
</evidence>
<dbReference type="GO" id="GO:0008794">
    <property type="term" value="F:arsenate reductase (glutaredoxin) activity"/>
    <property type="evidence" value="ECO:0007669"/>
    <property type="project" value="UniProtKB-EC"/>
</dbReference>
<dbReference type="CDD" id="cd03034">
    <property type="entry name" value="ArsC_ArsC"/>
    <property type="match status" value="1"/>
</dbReference>
<evidence type="ECO:0000256" key="1">
    <source>
        <dbReference type="ARBA" id="ARBA00007198"/>
    </source>
</evidence>
<gene>
    <name evidence="5" type="primary">arsC</name>
    <name evidence="5" type="ORF">ACFOHL_09130</name>
</gene>
<dbReference type="InterPro" id="IPR036249">
    <property type="entry name" value="Thioredoxin-like_sf"/>
</dbReference>
<dbReference type="EC" id="1.20.4.1" evidence="4"/>
<comment type="caution">
    <text evidence="5">The sequence shown here is derived from an EMBL/GenBank/DDBJ whole genome shotgun (WGS) entry which is preliminary data.</text>
</comment>
<comment type="similarity">
    <text evidence="1 3 4">Belongs to the ArsC family.</text>
</comment>
<sequence length="117" mass="13233">MPNHTLFHNPRCSKSRQALQILHDRGLEINVIEYLKTPLTKTELVSLFEALSIDDVYKMIRPKEPEFKQAGLSNTSSTQDVLAAIVAYPKLLERPILLVNDKAVIGRPPEEVLTLIE</sequence>
<evidence type="ECO:0000313" key="5">
    <source>
        <dbReference type="EMBL" id="MFC3121781.1"/>
    </source>
</evidence>